<name>A0A0B2Q3Y7_GLYSO</name>
<evidence type="ECO:0000256" key="1">
    <source>
        <dbReference type="SAM" id="MobiDB-lite"/>
    </source>
</evidence>
<dbReference type="AlphaFoldDB" id="A0A0B2Q3Y7"/>
<dbReference type="InterPro" id="IPR055294">
    <property type="entry name" value="FBL60-like"/>
</dbReference>
<reference evidence="2" key="1">
    <citation type="submission" date="2014-07" db="EMBL/GenBank/DDBJ databases">
        <title>Identification of a novel salt tolerance gene in wild soybean by whole-genome sequencing.</title>
        <authorList>
            <person name="Lam H.-M."/>
            <person name="Qi X."/>
            <person name="Li M.-W."/>
            <person name="Liu X."/>
            <person name="Xie M."/>
            <person name="Ni M."/>
            <person name="Xu X."/>
        </authorList>
    </citation>
    <scope>NUCLEOTIDE SEQUENCE [LARGE SCALE GENOMIC DNA]</scope>
    <source>
        <tissue evidence="2">Root</tissue>
    </source>
</reference>
<feature type="region of interest" description="Disordered" evidence="1">
    <location>
        <begin position="1"/>
        <end position="20"/>
    </location>
</feature>
<feature type="non-terminal residue" evidence="2">
    <location>
        <position position="95"/>
    </location>
</feature>
<dbReference type="PANTHER" id="PTHR31293:SF12">
    <property type="entry name" value="RNI-LIKE SUPERFAMILY PROTEIN"/>
    <property type="match status" value="1"/>
</dbReference>
<accession>A0A0B2Q3Y7</accession>
<dbReference type="Proteomes" id="UP000053555">
    <property type="component" value="Unassembled WGS sequence"/>
</dbReference>
<protein>
    <submittedName>
        <fullName evidence="2">F-box/LRR-repeat protein</fullName>
    </submittedName>
</protein>
<gene>
    <name evidence="2" type="ORF">glysoja_047785</name>
</gene>
<organism evidence="2">
    <name type="scientific">Glycine soja</name>
    <name type="common">Wild soybean</name>
    <dbReference type="NCBI Taxonomy" id="3848"/>
    <lineage>
        <taxon>Eukaryota</taxon>
        <taxon>Viridiplantae</taxon>
        <taxon>Streptophyta</taxon>
        <taxon>Embryophyta</taxon>
        <taxon>Tracheophyta</taxon>
        <taxon>Spermatophyta</taxon>
        <taxon>Magnoliopsida</taxon>
        <taxon>eudicotyledons</taxon>
        <taxon>Gunneridae</taxon>
        <taxon>Pentapetalae</taxon>
        <taxon>rosids</taxon>
        <taxon>fabids</taxon>
        <taxon>Fabales</taxon>
        <taxon>Fabaceae</taxon>
        <taxon>Papilionoideae</taxon>
        <taxon>50 kb inversion clade</taxon>
        <taxon>NPAAA clade</taxon>
        <taxon>indigoferoid/millettioid clade</taxon>
        <taxon>Phaseoleae</taxon>
        <taxon>Glycine</taxon>
        <taxon>Glycine subgen. Soja</taxon>
    </lineage>
</organism>
<sequence>MDSIGGVETKKSKKSNYEGPNKICYVPTFIIGHNVSFLPTNEAVCTSVLSKRWIYLLTFITKLEFEDGDTFCRKITIRKASFYNFMDKVLLRLKS</sequence>
<proteinExistence type="predicted"/>
<evidence type="ECO:0000313" key="2">
    <source>
        <dbReference type="EMBL" id="KHN16251.1"/>
    </source>
</evidence>
<dbReference type="EMBL" id="KN660605">
    <property type="protein sequence ID" value="KHN16251.1"/>
    <property type="molecule type" value="Genomic_DNA"/>
</dbReference>
<dbReference type="PANTHER" id="PTHR31293">
    <property type="entry name" value="RNI-LIKE SUPERFAMILY PROTEIN"/>
    <property type="match status" value="1"/>
</dbReference>